<feature type="region of interest" description="Disordered" evidence="1">
    <location>
        <begin position="1"/>
        <end position="23"/>
    </location>
</feature>
<feature type="compositionally biased region" description="Polar residues" evidence="1">
    <location>
        <begin position="112"/>
        <end position="122"/>
    </location>
</feature>
<dbReference type="EMBL" id="WVTA01000009">
    <property type="protein sequence ID" value="KAK3207404.1"/>
    <property type="molecule type" value="Genomic_DNA"/>
</dbReference>
<dbReference type="SUPFAM" id="SSF52540">
    <property type="entry name" value="P-loop containing nucleoside triphosphate hydrolases"/>
    <property type="match status" value="1"/>
</dbReference>
<dbReference type="PANTHER" id="PTHR43721:SF30">
    <property type="entry name" value="TR-TYPE G DOMAIN-CONTAINING PROTEIN"/>
    <property type="match status" value="1"/>
</dbReference>
<reference evidence="2 3" key="1">
    <citation type="submission" date="2021-02" db="EMBL/GenBank/DDBJ databases">
        <title>Genome assembly of Pseudopithomyces chartarum.</title>
        <authorList>
            <person name="Jauregui R."/>
            <person name="Singh J."/>
            <person name="Voisey C."/>
        </authorList>
    </citation>
    <scope>NUCLEOTIDE SEQUENCE [LARGE SCALE GENOMIC DNA]</scope>
    <source>
        <strain evidence="2 3">AGR01</strain>
    </source>
</reference>
<dbReference type="Proteomes" id="UP001280581">
    <property type="component" value="Unassembled WGS sequence"/>
</dbReference>
<keyword evidence="3" id="KW-1185">Reference proteome</keyword>
<feature type="compositionally biased region" description="Low complexity" evidence="1">
    <location>
        <begin position="536"/>
        <end position="554"/>
    </location>
</feature>
<feature type="region of interest" description="Disordered" evidence="1">
    <location>
        <begin position="525"/>
        <end position="557"/>
    </location>
</feature>
<organism evidence="2 3">
    <name type="scientific">Pseudopithomyces chartarum</name>
    <dbReference type="NCBI Taxonomy" id="1892770"/>
    <lineage>
        <taxon>Eukaryota</taxon>
        <taxon>Fungi</taxon>
        <taxon>Dikarya</taxon>
        <taxon>Ascomycota</taxon>
        <taxon>Pezizomycotina</taxon>
        <taxon>Dothideomycetes</taxon>
        <taxon>Pleosporomycetidae</taxon>
        <taxon>Pleosporales</taxon>
        <taxon>Massarineae</taxon>
        <taxon>Didymosphaeriaceae</taxon>
        <taxon>Pseudopithomyces</taxon>
    </lineage>
</organism>
<evidence type="ECO:0000313" key="2">
    <source>
        <dbReference type="EMBL" id="KAK3207404.1"/>
    </source>
</evidence>
<name>A0AAN6LXA6_9PLEO</name>
<comment type="caution">
    <text evidence="2">The sequence shown here is derived from an EMBL/GenBank/DDBJ whole genome shotgun (WGS) entry which is preliminary data.</text>
</comment>
<dbReference type="Gene3D" id="3.40.50.300">
    <property type="entry name" value="P-loop containing nucleotide triphosphate hydrolases"/>
    <property type="match status" value="1"/>
</dbReference>
<dbReference type="InterPro" id="IPR050055">
    <property type="entry name" value="EF-Tu_GTPase"/>
</dbReference>
<dbReference type="PANTHER" id="PTHR43721">
    <property type="entry name" value="ELONGATION FACTOR TU-RELATED"/>
    <property type="match status" value="1"/>
</dbReference>
<evidence type="ECO:0008006" key="4">
    <source>
        <dbReference type="Google" id="ProtNLM"/>
    </source>
</evidence>
<accession>A0AAN6LXA6</accession>
<dbReference type="InterPro" id="IPR027417">
    <property type="entry name" value="P-loop_NTPase"/>
</dbReference>
<evidence type="ECO:0000313" key="3">
    <source>
        <dbReference type="Proteomes" id="UP001280581"/>
    </source>
</evidence>
<evidence type="ECO:0000256" key="1">
    <source>
        <dbReference type="SAM" id="MobiDB-lite"/>
    </source>
</evidence>
<gene>
    <name evidence="2" type="ORF">GRF29_103g897085</name>
</gene>
<dbReference type="AlphaFoldDB" id="A0AAN6LXA6"/>
<sequence length="780" mass="83735">MASIFTFNENPPRVSSPWSRATPPPDKLLRAAPVQCAPVACPIPITKKKDGGDTYTSTALDYSVITRLEAEPQEGPTEYKLHLLLRRRRSFTSSTTGRHLSGSLRRSNSRNVSNKAVQNPLSNAPPPPTRQHRLEQLTTQLLWRLQQSCPHHSNSSVSGVQLQFPEEATLTNQIAPQRLYPGLEESKGALYEIGVADDGELVGLAEDEMEESLNNLRAMASSLGCQVDVVRMVVVGKCEWVESCATHQSDLVVAEAYVRPDLHLMKPDSQANGDLGVHPKSHASLPQLRVSLTGTTMSGKSSLLGTLSTGTLDNGRGKSRLSLLKHRHEIESGVTSSITQELIGRKNLPPITEMDMSGELLRLCLSLDLPLIIVVTKYDLAKKASLKSILTRVLSALKAAGRTGRIVADPSTSLSTGIDSLSPTDLFEAEATVKAFERSPLATVPIVLTSALNGTGLRKLHALLRTLPVPKDYFQSSTTRGPLFHIEDIYASHSGRSTVEKPLIVGGLLRSGDLNVGDELVLGPYPVDTNSDDSDPGSARPSVHSSSPTSRSFPGALQKRSTAFAHAHASSSSLYEWRSVRITSMRTLRLPVPTLHSGQVGTIGLVPIRTPICSPAITRIRKGMVLHDTHSDAHKIITVEFEGPQAESARSLTIGSAVVVFFASVRAPSKVLSVTLTPSMNEDIAPVATGHDDAGAEGEGFGFSFGFEEDPGSDSARESTTLNAMVRFQFMGSREYVEDGAKVLVMPGGGRPGLSGSIERGEKSTVGLEGFVGKVVEGDV</sequence>
<protein>
    <recommendedName>
        <fullName evidence="4">GTP-binding protein 2</fullName>
    </recommendedName>
</protein>
<feature type="region of interest" description="Disordered" evidence="1">
    <location>
        <begin position="92"/>
        <end position="131"/>
    </location>
</feature>
<proteinExistence type="predicted"/>
<dbReference type="GO" id="GO:0003746">
    <property type="term" value="F:translation elongation factor activity"/>
    <property type="evidence" value="ECO:0007669"/>
    <property type="project" value="TreeGrafter"/>
</dbReference>
<feature type="compositionally biased region" description="Low complexity" evidence="1">
    <location>
        <begin position="92"/>
        <end position="111"/>
    </location>
</feature>